<dbReference type="Proteomes" id="UP000601736">
    <property type="component" value="Unassembled WGS sequence"/>
</dbReference>
<dbReference type="STRING" id="52442.SAMN05421880_11710"/>
<dbReference type="InterPro" id="IPR036921">
    <property type="entry name" value="PurM-like_N_sf"/>
</dbReference>
<gene>
    <name evidence="4" type="primary">hypE</name>
    <name evidence="4" type="ORF">NMYAN_30168</name>
    <name evidence="5" type="ORF">SAMN05421880_11710</name>
</gene>
<dbReference type="Proteomes" id="UP000199561">
    <property type="component" value="Unassembled WGS sequence"/>
</dbReference>
<proteinExistence type="inferred from homology"/>
<evidence type="ECO:0000313" key="5">
    <source>
        <dbReference type="EMBL" id="SFM45493.1"/>
    </source>
</evidence>
<dbReference type="Pfam" id="PF00586">
    <property type="entry name" value="AIRS"/>
    <property type="match status" value="1"/>
</dbReference>
<dbReference type="Gene3D" id="3.90.650.10">
    <property type="entry name" value="PurM-like C-terminal domain"/>
    <property type="match status" value="1"/>
</dbReference>
<dbReference type="Gene3D" id="3.30.1330.10">
    <property type="entry name" value="PurM-like, N-terminal domain"/>
    <property type="match status" value="1"/>
</dbReference>
<comment type="similarity">
    <text evidence="1">Belongs to the HypE family.</text>
</comment>
<dbReference type="CDD" id="cd02197">
    <property type="entry name" value="HypE"/>
    <property type="match status" value="1"/>
</dbReference>
<reference evidence="4" key="2">
    <citation type="submission" date="2021-02" db="EMBL/GenBank/DDBJ databases">
        <authorList>
            <person name="Han P."/>
        </authorList>
    </citation>
    <scope>NUCLEOTIDE SEQUENCE</scope>
    <source>
        <strain evidence="4">Nitrosomonas nitrosa 18-3D</strain>
    </source>
</reference>
<dbReference type="PANTHER" id="PTHR30303">
    <property type="entry name" value="HYDROGENASE ISOENZYMES FORMATION PROTEIN HYPE"/>
    <property type="match status" value="1"/>
</dbReference>
<dbReference type="EMBL" id="CAJNAP010000023">
    <property type="protein sequence ID" value="CAE6509418.1"/>
    <property type="molecule type" value="Genomic_DNA"/>
</dbReference>
<dbReference type="AlphaFoldDB" id="A0A1I4R0N8"/>
<dbReference type="InterPro" id="IPR010918">
    <property type="entry name" value="PurM-like_C_dom"/>
</dbReference>
<protein>
    <submittedName>
        <fullName evidence="4">Carbamoyl phosphate phosphatase, hydrogenase 3 maturation protein</fullName>
    </submittedName>
    <submittedName>
        <fullName evidence="5">Hydrogenase expression/formation protein HypE</fullName>
    </submittedName>
</protein>
<dbReference type="RefSeq" id="WP_090669413.1">
    <property type="nucleotide sequence ID" value="NZ_CAJNAP010000023.1"/>
</dbReference>
<dbReference type="NCBIfam" id="TIGR02124">
    <property type="entry name" value="hypE"/>
    <property type="match status" value="1"/>
</dbReference>
<organism evidence="5 6">
    <name type="scientific">Nitrosomonas nitrosa</name>
    <dbReference type="NCBI Taxonomy" id="52442"/>
    <lineage>
        <taxon>Bacteria</taxon>
        <taxon>Pseudomonadati</taxon>
        <taxon>Pseudomonadota</taxon>
        <taxon>Betaproteobacteria</taxon>
        <taxon>Nitrosomonadales</taxon>
        <taxon>Nitrosomonadaceae</taxon>
        <taxon>Nitrosomonas</taxon>
    </lineage>
</organism>
<dbReference type="GO" id="GO:0051604">
    <property type="term" value="P:protein maturation"/>
    <property type="evidence" value="ECO:0007669"/>
    <property type="project" value="TreeGrafter"/>
</dbReference>
<feature type="domain" description="PurM-like C-terminal" evidence="3">
    <location>
        <begin position="182"/>
        <end position="333"/>
    </location>
</feature>
<dbReference type="SUPFAM" id="SSF55326">
    <property type="entry name" value="PurM N-terminal domain-like"/>
    <property type="match status" value="1"/>
</dbReference>
<sequence>MKSTGKSVIAGNAAYVRPIDFKKGRVEMGHGGGGRMTMQLIDTLFLTAFDNDILRQMNDQACFSVPAGRMVMSTDSHVVSPLFFPGGDIGSLSVNGTINDVAMSGARPHYLSASFILEEGFPLSDLKRIVESMAKAAHSAGVPIITGDTKVVEKGKGDGVFITTTGVGSVPDGIHISSELARPGDKILLSGTLGDHGIAILSLRENLTFHTSVQSDTAALHELVASMIQAVPAIHVLRDPTRGGLATALNEIARQSGVGIKLREDKLPIHEQVRAACEFLGFDPLYVANEGKLIAICEPELADKLLQTMRASPLGRDAAIIGEVIADPHCFVQMETIFGGQRVVDWLSGEQLPRIC</sequence>
<feature type="domain" description="PurM-like N-terminal" evidence="2">
    <location>
        <begin position="58"/>
        <end position="170"/>
    </location>
</feature>
<dbReference type="EMBL" id="FOUF01000017">
    <property type="protein sequence ID" value="SFM45493.1"/>
    <property type="molecule type" value="Genomic_DNA"/>
</dbReference>
<dbReference type="PIRSF" id="PIRSF005644">
    <property type="entry name" value="Hdrgns_mtr_HypE"/>
    <property type="match status" value="1"/>
</dbReference>
<evidence type="ECO:0000313" key="4">
    <source>
        <dbReference type="EMBL" id="CAE6509418.1"/>
    </source>
</evidence>
<dbReference type="SUPFAM" id="SSF56042">
    <property type="entry name" value="PurM C-terminal domain-like"/>
    <property type="match status" value="1"/>
</dbReference>
<dbReference type="InterPro" id="IPR016188">
    <property type="entry name" value="PurM-like_N"/>
</dbReference>
<evidence type="ECO:0000259" key="2">
    <source>
        <dbReference type="Pfam" id="PF00586"/>
    </source>
</evidence>
<dbReference type="PANTHER" id="PTHR30303:SF0">
    <property type="entry name" value="CARBAMOYL DEHYDRATASE HYPE"/>
    <property type="match status" value="1"/>
</dbReference>
<reference evidence="5 6" key="1">
    <citation type="submission" date="2016-10" db="EMBL/GenBank/DDBJ databases">
        <authorList>
            <person name="de Groot N.N."/>
        </authorList>
    </citation>
    <scope>NUCLEOTIDE SEQUENCE [LARGE SCALE GENOMIC DNA]</scope>
    <source>
        <strain evidence="5 6">Nm146</strain>
    </source>
</reference>
<name>A0A1I4R0N8_9PROT</name>
<dbReference type="InterPro" id="IPR036676">
    <property type="entry name" value="PurM-like_C_sf"/>
</dbReference>
<evidence type="ECO:0000256" key="1">
    <source>
        <dbReference type="ARBA" id="ARBA00006243"/>
    </source>
</evidence>
<evidence type="ECO:0000259" key="3">
    <source>
        <dbReference type="Pfam" id="PF02769"/>
    </source>
</evidence>
<accession>A0A1I4R0N8</accession>
<keyword evidence="6" id="KW-1185">Reference proteome</keyword>
<dbReference type="InterPro" id="IPR011854">
    <property type="entry name" value="HypE"/>
</dbReference>
<dbReference type="Pfam" id="PF02769">
    <property type="entry name" value="AIRS_C"/>
    <property type="match status" value="1"/>
</dbReference>
<evidence type="ECO:0000313" key="6">
    <source>
        <dbReference type="Proteomes" id="UP000199561"/>
    </source>
</evidence>